<name>C5J5X9_MESCH</name>
<dbReference type="GO" id="GO:0005886">
    <property type="term" value="C:plasma membrane"/>
    <property type="evidence" value="ECO:0007669"/>
    <property type="project" value="UniProtKB-SubCell"/>
</dbReference>
<dbReference type="HAMAP" id="MF_00422">
    <property type="entry name" value="SecE"/>
    <property type="match status" value="1"/>
</dbReference>
<keyword evidence="7 8" id="KW-0472">Membrane</keyword>
<keyword evidence="8" id="KW-1003">Cell membrane</keyword>
<protein>
    <recommendedName>
        <fullName evidence="8">Protein translocase subunit SecE</fullName>
    </recommendedName>
</protein>
<sequence length="86" mass="10269">MQLINNAQGRKIVDKKMKLTKKTKNNKKKYYFRLFWKEMKRVKWPSGSFTFKSYGKVILFNIVLMVIFFIIVVVATLLWNRTGVGF</sequence>
<dbReference type="NCBIfam" id="TIGR00964">
    <property type="entry name" value="secE_bact"/>
    <property type="match status" value="1"/>
</dbReference>
<evidence type="ECO:0000256" key="4">
    <source>
        <dbReference type="ARBA" id="ARBA00022927"/>
    </source>
</evidence>
<dbReference type="Pfam" id="PF00584">
    <property type="entry name" value="SecE"/>
    <property type="match status" value="1"/>
</dbReference>
<feature type="transmembrane region" description="Helical" evidence="8">
    <location>
        <begin position="58"/>
        <end position="79"/>
    </location>
</feature>
<evidence type="ECO:0000256" key="1">
    <source>
        <dbReference type="ARBA" id="ARBA00004370"/>
    </source>
</evidence>
<dbReference type="eggNOG" id="ENOG5030MY8">
    <property type="taxonomic scope" value="Bacteria"/>
</dbReference>
<reference evidence="10" key="1">
    <citation type="journal article" date="2009" name="BMC Bioinformatics">
        <title>The Mycoplasma conjunctivae genome sequencing, annotation and analysis.</title>
        <authorList>
            <person name="Calderon-Copete S.P."/>
            <person name="Wigger G."/>
            <person name="Wunderlin C."/>
            <person name="Schmidheini T."/>
            <person name="Frey J."/>
            <person name="Quail M.A."/>
            <person name="Falquet L."/>
        </authorList>
    </citation>
    <scope>NUCLEOTIDE SEQUENCE [LARGE SCALE GENOMIC DNA]</scope>
    <source>
        <strain evidence="10">ATCC 25834 / NCTC 10147 / HRC/581</strain>
    </source>
</reference>
<evidence type="ECO:0000313" key="10">
    <source>
        <dbReference type="Proteomes" id="UP000001491"/>
    </source>
</evidence>
<accession>C5J5X9</accession>
<dbReference type="KEGG" id="mco:MCJ_001780"/>
<dbReference type="EMBL" id="FM864216">
    <property type="protein sequence ID" value="CAT04871.1"/>
    <property type="molecule type" value="Genomic_DNA"/>
</dbReference>
<dbReference type="GO" id="GO:0065002">
    <property type="term" value="P:intracellular protein transmembrane transport"/>
    <property type="evidence" value="ECO:0007669"/>
    <property type="project" value="UniProtKB-UniRule"/>
</dbReference>
<dbReference type="Gene3D" id="1.20.5.1030">
    <property type="entry name" value="Preprotein translocase secy subunit"/>
    <property type="match status" value="1"/>
</dbReference>
<evidence type="ECO:0000256" key="7">
    <source>
        <dbReference type="ARBA" id="ARBA00023136"/>
    </source>
</evidence>
<keyword evidence="5 8" id="KW-1133">Transmembrane helix</keyword>
<comment type="subunit">
    <text evidence="8">Component of the Sec protein translocase complex. Heterotrimer consisting of SecY, SecE and SecG subunits. The heterotrimers can form oligomers, although 1 heterotrimer is thought to be able to translocate proteins. Interacts with the ribosome. Interacts with SecDF, and other proteins may be involved. Interacts with SecA.</text>
</comment>
<dbReference type="Proteomes" id="UP000001491">
    <property type="component" value="Chromosome"/>
</dbReference>
<keyword evidence="4 8" id="KW-0653">Protein transport</keyword>
<dbReference type="GO" id="GO:0008320">
    <property type="term" value="F:protein transmembrane transporter activity"/>
    <property type="evidence" value="ECO:0007669"/>
    <property type="project" value="UniProtKB-UniRule"/>
</dbReference>
<proteinExistence type="inferred from homology"/>
<dbReference type="InterPro" id="IPR005807">
    <property type="entry name" value="SecE_bac"/>
</dbReference>
<dbReference type="InterPro" id="IPR038379">
    <property type="entry name" value="SecE_sf"/>
</dbReference>
<organism evidence="9 10">
    <name type="scientific">Mesomycoplasma conjunctivae (strain ATCC 25834 / NCTC 10147 / HRC/581)</name>
    <name type="common">Mycoplasma conjunctivae</name>
    <dbReference type="NCBI Taxonomy" id="572263"/>
    <lineage>
        <taxon>Bacteria</taxon>
        <taxon>Bacillati</taxon>
        <taxon>Mycoplasmatota</taxon>
        <taxon>Mycoplasmoidales</taxon>
        <taxon>Metamycoplasmataceae</taxon>
        <taxon>Mesomycoplasma</taxon>
    </lineage>
</organism>
<dbReference type="GO" id="GO:0006605">
    <property type="term" value="P:protein targeting"/>
    <property type="evidence" value="ECO:0007669"/>
    <property type="project" value="UniProtKB-UniRule"/>
</dbReference>
<evidence type="ECO:0000256" key="5">
    <source>
        <dbReference type="ARBA" id="ARBA00022989"/>
    </source>
</evidence>
<comment type="function">
    <text evidence="8">Essential subunit of the Sec protein translocation channel SecYEG. Clamps together the 2 halves of SecY. May contact the channel plug during translocation.</text>
</comment>
<evidence type="ECO:0000256" key="6">
    <source>
        <dbReference type="ARBA" id="ARBA00023010"/>
    </source>
</evidence>
<keyword evidence="2 8" id="KW-0813">Transport</keyword>
<evidence type="ECO:0000256" key="3">
    <source>
        <dbReference type="ARBA" id="ARBA00022692"/>
    </source>
</evidence>
<dbReference type="GO" id="GO:0009306">
    <property type="term" value="P:protein secretion"/>
    <property type="evidence" value="ECO:0007669"/>
    <property type="project" value="UniProtKB-UniRule"/>
</dbReference>
<evidence type="ECO:0000313" key="9">
    <source>
        <dbReference type="EMBL" id="CAT04871.1"/>
    </source>
</evidence>
<comment type="subcellular location">
    <subcellularLocation>
        <location evidence="8">Cell membrane</location>
        <topology evidence="8">Single-pass membrane protein</topology>
    </subcellularLocation>
    <subcellularLocation>
        <location evidence="1">Membrane</location>
    </subcellularLocation>
</comment>
<comment type="similarity">
    <text evidence="8">Belongs to the SecE/SEC61-gamma family.</text>
</comment>
<evidence type="ECO:0000256" key="8">
    <source>
        <dbReference type="HAMAP-Rule" id="MF_00422"/>
    </source>
</evidence>
<evidence type="ECO:0000256" key="2">
    <source>
        <dbReference type="ARBA" id="ARBA00022448"/>
    </source>
</evidence>
<keyword evidence="6 8" id="KW-0811">Translocation</keyword>
<dbReference type="GO" id="GO:0043952">
    <property type="term" value="P:protein transport by the Sec complex"/>
    <property type="evidence" value="ECO:0007669"/>
    <property type="project" value="UniProtKB-UniRule"/>
</dbReference>
<keyword evidence="3 8" id="KW-0812">Transmembrane</keyword>
<dbReference type="HOGENOM" id="CLU_196746_1_0_14"/>
<keyword evidence="10" id="KW-1185">Reference proteome</keyword>
<dbReference type="AlphaFoldDB" id="C5J5X9"/>
<gene>
    <name evidence="8" type="primary">secE</name>
    <name evidence="9" type="ordered locus">MCJ_001780</name>
</gene>
<dbReference type="InterPro" id="IPR001901">
    <property type="entry name" value="Translocase_SecE/Sec61-g"/>
</dbReference>